<evidence type="ECO:0000313" key="3">
    <source>
        <dbReference type="Proteomes" id="UP001320245"/>
    </source>
</evidence>
<dbReference type="AlphaFoldDB" id="A0AAN9UJ72"/>
<dbReference type="Proteomes" id="UP001320245">
    <property type="component" value="Unassembled WGS sequence"/>
</dbReference>
<gene>
    <name evidence="2" type="ORF">SLS53_000895</name>
</gene>
<organism evidence="2 3">
    <name type="scientific">Cytospora paraplurivora</name>
    <dbReference type="NCBI Taxonomy" id="2898453"/>
    <lineage>
        <taxon>Eukaryota</taxon>
        <taxon>Fungi</taxon>
        <taxon>Dikarya</taxon>
        <taxon>Ascomycota</taxon>
        <taxon>Pezizomycotina</taxon>
        <taxon>Sordariomycetes</taxon>
        <taxon>Sordariomycetidae</taxon>
        <taxon>Diaporthales</taxon>
        <taxon>Cytosporaceae</taxon>
        <taxon>Cytospora</taxon>
    </lineage>
</organism>
<proteinExistence type="predicted"/>
<reference evidence="2 3" key="1">
    <citation type="journal article" date="2023" name="PLoS ONE">
        <title>Cytospora paraplurivora sp. nov. isolated from orchards with fruit tree decline syndrome in Ontario, Canada.</title>
        <authorList>
            <person name="Ilyukhin E."/>
            <person name="Nguyen H.D.T."/>
            <person name="Castle A.J."/>
            <person name="Ellouze W."/>
        </authorList>
    </citation>
    <scope>NUCLEOTIDE SEQUENCE [LARGE SCALE GENOMIC DNA]</scope>
    <source>
        <strain evidence="2 3">FDS-564</strain>
    </source>
</reference>
<evidence type="ECO:0000256" key="1">
    <source>
        <dbReference type="SAM" id="MobiDB-lite"/>
    </source>
</evidence>
<feature type="region of interest" description="Disordered" evidence="1">
    <location>
        <begin position="89"/>
        <end position="120"/>
    </location>
</feature>
<evidence type="ECO:0000313" key="2">
    <source>
        <dbReference type="EMBL" id="KAK7748871.1"/>
    </source>
</evidence>
<sequence>MSLTFRPSRRERRLLLNFDEPVAAPSSQEPRVPMAYRIDSWDFVDPQIASPLFSGRIPSELRSLIFDFALTESVGPAWDRHVQHDFYSRSDHDKLDDEPMLAPPTEDSQEDGAEDATDYDSGTEYSLEHYDNVEDAPAPAVQMPPASFLCLGKDPSSGWDWLRPGYVGQRKLQGAALLRTCRRIYIETNELPSGIVSKTFYSSNGPYFCPNDPRTLVGLGKQYAFGHQPL</sequence>
<comment type="caution">
    <text evidence="2">The sequence shown here is derived from an EMBL/GenBank/DDBJ whole genome shotgun (WGS) entry which is preliminary data.</text>
</comment>
<feature type="compositionally biased region" description="Acidic residues" evidence="1">
    <location>
        <begin position="107"/>
        <end position="118"/>
    </location>
</feature>
<keyword evidence="3" id="KW-1185">Reference proteome</keyword>
<name>A0AAN9UJ72_9PEZI</name>
<dbReference type="EMBL" id="JAJSPL020000002">
    <property type="protein sequence ID" value="KAK7748871.1"/>
    <property type="molecule type" value="Genomic_DNA"/>
</dbReference>
<protein>
    <submittedName>
        <fullName evidence="2">Uncharacterized protein</fullName>
    </submittedName>
</protein>
<accession>A0AAN9UJ72</accession>